<name>A0A2P8H893_9BACI</name>
<evidence type="ECO:0000256" key="3">
    <source>
        <dbReference type="ARBA" id="ARBA00022692"/>
    </source>
</evidence>
<feature type="transmembrane region" description="Helical" evidence="6">
    <location>
        <begin position="125"/>
        <end position="145"/>
    </location>
</feature>
<accession>A0A2P8H893</accession>
<dbReference type="PANTHER" id="PTHR12677">
    <property type="entry name" value="GOLGI APPARATUS MEMBRANE PROTEIN TVP38-RELATED"/>
    <property type="match status" value="1"/>
</dbReference>
<evidence type="ECO:0000313" key="9">
    <source>
        <dbReference type="Proteomes" id="UP000242310"/>
    </source>
</evidence>
<feature type="transmembrane region" description="Helical" evidence="6">
    <location>
        <begin position="34"/>
        <end position="55"/>
    </location>
</feature>
<keyword evidence="3 6" id="KW-0812">Transmembrane</keyword>
<dbReference type="InterPro" id="IPR032816">
    <property type="entry name" value="VTT_dom"/>
</dbReference>
<dbReference type="Pfam" id="PF09335">
    <property type="entry name" value="VTT_dom"/>
    <property type="match status" value="1"/>
</dbReference>
<dbReference type="PANTHER" id="PTHR12677:SF59">
    <property type="entry name" value="GOLGI APPARATUS MEMBRANE PROTEIN TVP38-RELATED"/>
    <property type="match status" value="1"/>
</dbReference>
<protein>
    <recommendedName>
        <fullName evidence="6">TVP38/TMEM64 family membrane protein</fullName>
    </recommendedName>
</protein>
<evidence type="ECO:0000256" key="5">
    <source>
        <dbReference type="ARBA" id="ARBA00023136"/>
    </source>
</evidence>
<sequence>MLKKWGPLLLLGGFLAGGFWYLQGGDIEWHPEDVQAWFLSFGWWAPLLYILFYALRPLVLFPSSLYAMAGGLAFGLWAVPLTYIGSVTGSTIAFWISRLAGFRIVRAKWTGRMAVVQRQLEKNGFYYILFLRLIPVLNFDIVSYLSGISKVKYRSFLAATLVGIIPGAFGFTFLGAGVVEGEPTIFIIGISVIIVMLLIPVIVRKKAKGRAAEWIDTTEEKNPKQP</sequence>
<comment type="similarity">
    <text evidence="6">Belongs to the TVP38/TMEM64 family.</text>
</comment>
<keyword evidence="4 6" id="KW-1133">Transmembrane helix</keyword>
<dbReference type="AlphaFoldDB" id="A0A2P8H893"/>
<feature type="transmembrane region" description="Helical" evidence="6">
    <location>
        <begin position="157"/>
        <end position="179"/>
    </location>
</feature>
<dbReference type="InterPro" id="IPR015414">
    <property type="entry name" value="TMEM64"/>
</dbReference>
<feature type="domain" description="VTT" evidence="7">
    <location>
        <begin position="61"/>
        <end position="176"/>
    </location>
</feature>
<proteinExistence type="inferred from homology"/>
<evidence type="ECO:0000256" key="2">
    <source>
        <dbReference type="ARBA" id="ARBA00022475"/>
    </source>
</evidence>
<feature type="transmembrane region" description="Helical" evidence="6">
    <location>
        <begin position="185"/>
        <end position="203"/>
    </location>
</feature>
<comment type="subcellular location">
    <subcellularLocation>
        <location evidence="1 6">Cell membrane</location>
        <topology evidence="1 6">Multi-pass membrane protein</topology>
    </subcellularLocation>
</comment>
<evidence type="ECO:0000256" key="1">
    <source>
        <dbReference type="ARBA" id="ARBA00004651"/>
    </source>
</evidence>
<dbReference type="OrthoDB" id="9812980at2"/>
<organism evidence="8 9">
    <name type="scientific">Salsuginibacillus halophilus</name>
    <dbReference type="NCBI Taxonomy" id="517424"/>
    <lineage>
        <taxon>Bacteria</taxon>
        <taxon>Bacillati</taxon>
        <taxon>Bacillota</taxon>
        <taxon>Bacilli</taxon>
        <taxon>Bacillales</taxon>
        <taxon>Bacillaceae</taxon>
        <taxon>Salsuginibacillus</taxon>
    </lineage>
</organism>
<reference evidence="8 9" key="1">
    <citation type="submission" date="2018-03" db="EMBL/GenBank/DDBJ databases">
        <title>Genomic Encyclopedia of Type Strains, Phase III (KMG-III): the genomes of soil and plant-associated and newly described type strains.</title>
        <authorList>
            <person name="Whitman W."/>
        </authorList>
    </citation>
    <scope>NUCLEOTIDE SEQUENCE [LARGE SCALE GENOMIC DNA]</scope>
    <source>
        <strain evidence="8 9">CGMCC 1.07653</strain>
    </source>
</reference>
<gene>
    <name evidence="8" type="ORF">B0H94_11542</name>
</gene>
<dbReference type="GO" id="GO:0005886">
    <property type="term" value="C:plasma membrane"/>
    <property type="evidence" value="ECO:0007669"/>
    <property type="project" value="UniProtKB-SubCell"/>
</dbReference>
<evidence type="ECO:0000259" key="7">
    <source>
        <dbReference type="Pfam" id="PF09335"/>
    </source>
</evidence>
<evidence type="ECO:0000313" key="8">
    <source>
        <dbReference type="EMBL" id="PSL42438.1"/>
    </source>
</evidence>
<dbReference type="EMBL" id="PYAV01000015">
    <property type="protein sequence ID" value="PSL42438.1"/>
    <property type="molecule type" value="Genomic_DNA"/>
</dbReference>
<dbReference type="RefSeq" id="WP_106589722.1">
    <property type="nucleotide sequence ID" value="NZ_PYAV01000015.1"/>
</dbReference>
<keyword evidence="2 6" id="KW-1003">Cell membrane</keyword>
<evidence type="ECO:0000256" key="6">
    <source>
        <dbReference type="RuleBase" id="RU366058"/>
    </source>
</evidence>
<dbReference type="Proteomes" id="UP000242310">
    <property type="component" value="Unassembled WGS sequence"/>
</dbReference>
<keyword evidence="9" id="KW-1185">Reference proteome</keyword>
<keyword evidence="5 6" id="KW-0472">Membrane</keyword>
<comment type="caution">
    <text evidence="8">The sequence shown here is derived from an EMBL/GenBank/DDBJ whole genome shotgun (WGS) entry which is preliminary data.</text>
</comment>
<evidence type="ECO:0000256" key="4">
    <source>
        <dbReference type="ARBA" id="ARBA00022989"/>
    </source>
</evidence>
<feature type="transmembrane region" description="Helical" evidence="6">
    <location>
        <begin position="67"/>
        <end position="96"/>
    </location>
</feature>